<dbReference type="Gene3D" id="3.40.50.1980">
    <property type="entry name" value="Nitrogenase molybdenum iron protein domain"/>
    <property type="match status" value="2"/>
</dbReference>
<dbReference type="Proteomes" id="UP000028933">
    <property type="component" value="Chromosome"/>
</dbReference>
<dbReference type="PROSITE" id="PS50983">
    <property type="entry name" value="FE_B12_PBP"/>
    <property type="match status" value="1"/>
</dbReference>
<dbReference type="STRING" id="1338011.BD94_2701"/>
<dbReference type="Pfam" id="PF01497">
    <property type="entry name" value="Peripla_BP_2"/>
    <property type="match status" value="1"/>
</dbReference>
<dbReference type="HOGENOM" id="CLU_025776_1_0_10"/>
<dbReference type="PROSITE" id="PS51257">
    <property type="entry name" value="PROKAR_LIPOPROTEIN"/>
    <property type="match status" value="1"/>
</dbReference>
<dbReference type="GO" id="GO:0071281">
    <property type="term" value="P:cellular response to iron ion"/>
    <property type="evidence" value="ECO:0007669"/>
    <property type="project" value="TreeGrafter"/>
</dbReference>
<evidence type="ECO:0000259" key="1">
    <source>
        <dbReference type="PROSITE" id="PS50983"/>
    </source>
</evidence>
<dbReference type="InterPro" id="IPR050902">
    <property type="entry name" value="ABC_Transporter_SBP"/>
</dbReference>
<accession>A0A077EFR0</accession>
<dbReference type="KEGG" id="eao:BD94_2701"/>
<sequence>MKTLFLASGLVFFLFSCKKTEQNFQKEDTQISQRLHFKEDKDNFRITSGKFDIELKKSVFPLKRVIFLNSTLIGYMTELGLEDKIVGVSSPEYIFSEKVQQLIKAGKIQNIGSEQKYDVEKILALKPDAIFTNYIASFENTYELLKKNGIKIIFLDEYMEQKPLEKSAYLKLYGKLFDVEKKSDSLYNLIENNYNELKLQASQAKDKPEVICNEMYGNQWFVPGGNSFAAQYFKDANASYPWQSLPNENSVPLSFEEVFAKSAKATYWVNVGEYKKKSELLAFNPVYAKLHPFKNGKVYSLYGSVKGKSNDYFASGVVRADKVLHDYVNIFHPNLLKDTAMVYMKELK</sequence>
<protein>
    <submittedName>
        <fullName evidence="2">Iron compound ABC transporter, iron compound-binding protein</fullName>
    </submittedName>
</protein>
<name>A0A077EFR0_9FLAO</name>
<dbReference type="AlphaFoldDB" id="A0A077EFR0"/>
<feature type="domain" description="Fe/B12 periplasmic-binding" evidence="1">
    <location>
        <begin position="64"/>
        <end position="335"/>
    </location>
</feature>
<dbReference type="EMBL" id="CP007547">
    <property type="protein sequence ID" value="AIL46476.1"/>
    <property type="molecule type" value="Genomic_DNA"/>
</dbReference>
<gene>
    <name evidence="2" type="ORF">BD94_2701</name>
</gene>
<proteinExistence type="predicted"/>
<evidence type="ECO:0000313" key="2">
    <source>
        <dbReference type="EMBL" id="AIL46476.1"/>
    </source>
</evidence>
<dbReference type="InterPro" id="IPR002491">
    <property type="entry name" value="ABC_transptr_periplasmic_BD"/>
</dbReference>
<evidence type="ECO:0000313" key="3">
    <source>
        <dbReference type="Proteomes" id="UP000028933"/>
    </source>
</evidence>
<dbReference type="PANTHER" id="PTHR30535:SF34">
    <property type="entry name" value="MOLYBDATE-BINDING PROTEIN MOLA"/>
    <property type="match status" value="1"/>
</dbReference>
<dbReference type="SUPFAM" id="SSF53807">
    <property type="entry name" value="Helical backbone' metal receptor"/>
    <property type="match status" value="1"/>
</dbReference>
<dbReference type="PANTHER" id="PTHR30535">
    <property type="entry name" value="VITAMIN B12-BINDING PROTEIN"/>
    <property type="match status" value="1"/>
</dbReference>
<organism evidence="2 3">
    <name type="scientific">Elizabethkingia anophelis NUHP1</name>
    <dbReference type="NCBI Taxonomy" id="1338011"/>
    <lineage>
        <taxon>Bacteria</taxon>
        <taxon>Pseudomonadati</taxon>
        <taxon>Bacteroidota</taxon>
        <taxon>Flavobacteriia</taxon>
        <taxon>Flavobacteriales</taxon>
        <taxon>Weeksellaceae</taxon>
        <taxon>Elizabethkingia</taxon>
    </lineage>
</organism>
<dbReference type="eggNOG" id="COG0614">
    <property type="taxonomic scope" value="Bacteria"/>
</dbReference>
<dbReference type="RefSeq" id="WP_024565443.1">
    <property type="nucleotide sequence ID" value="NZ_CP007547.1"/>
</dbReference>
<reference evidence="2 3" key="1">
    <citation type="journal article" date="2013" name="Lancet">
        <title>First case of E anophelis outbreak in an intensive-care unit.</title>
        <authorList>
            <person name="Teo J."/>
            <person name="Tan S.Y."/>
            <person name="Tay M."/>
            <person name="Ding Y."/>
            <person name="Kjelleberg S."/>
            <person name="Givskov M."/>
            <person name="Lin R.T."/>
            <person name="Yang L."/>
        </authorList>
    </citation>
    <scope>NUCLEOTIDE SEQUENCE [LARGE SCALE GENOMIC DNA]</scope>
    <source>
        <strain evidence="2 3">NUHP1</strain>
    </source>
</reference>